<dbReference type="InterPro" id="IPR007403">
    <property type="entry name" value="DUF456"/>
</dbReference>
<dbReference type="EMBL" id="LZFP01000001">
    <property type="protein sequence ID" value="OBR42214.1"/>
    <property type="molecule type" value="Genomic_DNA"/>
</dbReference>
<reference evidence="3" key="1">
    <citation type="submission" date="2016-06" db="EMBL/GenBank/DDBJ databases">
        <authorList>
            <person name="Zhan P."/>
        </authorList>
    </citation>
    <scope>NUCLEOTIDE SEQUENCE [LARGE SCALE GENOMIC DNA]</scope>
    <source>
        <strain evidence="3">T28</strain>
    </source>
</reference>
<dbReference type="AlphaFoldDB" id="A0A1B7ZFA7"/>
<organism evidence="2 3">
    <name type="scientific">Maribacter hydrothermalis</name>
    <dbReference type="NCBI Taxonomy" id="1836467"/>
    <lineage>
        <taxon>Bacteria</taxon>
        <taxon>Pseudomonadati</taxon>
        <taxon>Bacteroidota</taxon>
        <taxon>Flavobacteriia</taxon>
        <taxon>Flavobacteriales</taxon>
        <taxon>Flavobacteriaceae</taxon>
        <taxon>Maribacter</taxon>
    </lineage>
</organism>
<keyword evidence="3" id="KW-1185">Reference proteome</keyword>
<name>A0A1B7ZFA7_9FLAO</name>
<dbReference type="STRING" id="1836467.BTR34_10550"/>
<dbReference type="Pfam" id="PF04306">
    <property type="entry name" value="DUF456"/>
    <property type="match status" value="1"/>
</dbReference>
<feature type="transmembrane region" description="Helical" evidence="1">
    <location>
        <begin position="130"/>
        <end position="154"/>
    </location>
</feature>
<dbReference type="OrthoDB" id="9808460at2"/>
<comment type="caution">
    <text evidence="2">The sequence shown here is derived from an EMBL/GenBank/DDBJ whole genome shotgun (WGS) entry which is preliminary data.</text>
</comment>
<keyword evidence="1" id="KW-0472">Membrane</keyword>
<protein>
    <recommendedName>
        <fullName evidence="4">DUF456 domain-containing protein</fullName>
    </recommendedName>
</protein>
<gene>
    <name evidence="2" type="ORF">A9200_02175</name>
</gene>
<dbReference type="RefSeq" id="WP_068481248.1">
    <property type="nucleotide sequence ID" value="NZ_CP018760.1"/>
</dbReference>
<dbReference type="KEGG" id="mart:BTR34_10550"/>
<evidence type="ECO:0008006" key="4">
    <source>
        <dbReference type="Google" id="ProtNLM"/>
    </source>
</evidence>
<feature type="transmembrane region" description="Helical" evidence="1">
    <location>
        <begin position="43"/>
        <end position="68"/>
    </location>
</feature>
<feature type="transmembrane region" description="Helical" evidence="1">
    <location>
        <begin position="88"/>
        <end position="110"/>
    </location>
</feature>
<evidence type="ECO:0000313" key="3">
    <source>
        <dbReference type="Proteomes" id="UP000092164"/>
    </source>
</evidence>
<dbReference type="PANTHER" id="PTHR39165:SF1">
    <property type="entry name" value="DUF456 DOMAIN-CONTAINING PROTEIN"/>
    <property type="match status" value="1"/>
</dbReference>
<evidence type="ECO:0000313" key="2">
    <source>
        <dbReference type="EMBL" id="OBR42214.1"/>
    </source>
</evidence>
<keyword evidence="1" id="KW-1133">Transmembrane helix</keyword>
<evidence type="ECO:0000256" key="1">
    <source>
        <dbReference type="SAM" id="Phobius"/>
    </source>
</evidence>
<dbReference type="PANTHER" id="PTHR39165">
    <property type="entry name" value="IG HYPOTHETICAL 17883"/>
    <property type="match status" value="1"/>
</dbReference>
<sequence length="171" mass="18320">MDIFLLVLGFILMLVGILGSFLPVLPGPPISWVGLLLLYSTSAIAMNWTFLGITFVIALIVFGLDYVIPAIGTKKFGGTKAGVIGTTVGLLVALLFPILGPFGIIIWPFVGALIGELLNKADKKTATKAAFGSFLGFLTGTFLKFMVAIVYLGLFISKAWEHSNALFPFFN</sequence>
<dbReference type="Proteomes" id="UP000092164">
    <property type="component" value="Unassembled WGS sequence"/>
</dbReference>
<proteinExistence type="predicted"/>
<keyword evidence="1" id="KW-0812">Transmembrane</keyword>
<accession>A0A1B7ZFA7</accession>